<organism evidence="1 2">
    <name type="scientific">Lindgomyces ingoldianus</name>
    <dbReference type="NCBI Taxonomy" id="673940"/>
    <lineage>
        <taxon>Eukaryota</taxon>
        <taxon>Fungi</taxon>
        <taxon>Dikarya</taxon>
        <taxon>Ascomycota</taxon>
        <taxon>Pezizomycotina</taxon>
        <taxon>Dothideomycetes</taxon>
        <taxon>Pleosporomycetidae</taxon>
        <taxon>Pleosporales</taxon>
        <taxon>Lindgomycetaceae</taxon>
        <taxon>Lindgomyces</taxon>
    </lineage>
</organism>
<comment type="caution">
    <text evidence="1">The sequence shown here is derived from an EMBL/GenBank/DDBJ whole genome shotgun (WGS) entry which is preliminary data.</text>
</comment>
<feature type="non-terminal residue" evidence="1">
    <location>
        <position position="59"/>
    </location>
</feature>
<sequence length="59" mass="6816">LAIKDSWEYEERPKEGLLLKEATEAGVKNVARYYHHETVLIKDEVDDVSKNVRRGLSDT</sequence>
<reference evidence="1" key="1">
    <citation type="journal article" date="2020" name="Stud. Mycol.">
        <title>101 Dothideomycetes genomes: a test case for predicting lifestyles and emergence of pathogens.</title>
        <authorList>
            <person name="Haridas S."/>
            <person name="Albert R."/>
            <person name="Binder M."/>
            <person name="Bloem J."/>
            <person name="Labutti K."/>
            <person name="Salamov A."/>
            <person name="Andreopoulos B."/>
            <person name="Baker S."/>
            <person name="Barry K."/>
            <person name="Bills G."/>
            <person name="Bluhm B."/>
            <person name="Cannon C."/>
            <person name="Castanera R."/>
            <person name="Culley D."/>
            <person name="Daum C."/>
            <person name="Ezra D."/>
            <person name="Gonzalez J."/>
            <person name="Henrissat B."/>
            <person name="Kuo A."/>
            <person name="Liang C."/>
            <person name="Lipzen A."/>
            <person name="Lutzoni F."/>
            <person name="Magnuson J."/>
            <person name="Mondo S."/>
            <person name="Nolan M."/>
            <person name="Ohm R."/>
            <person name="Pangilinan J."/>
            <person name="Park H.-J."/>
            <person name="Ramirez L."/>
            <person name="Alfaro M."/>
            <person name="Sun H."/>
            <person name="Tritt A."/>
            <person name="Yoshinaga Y."/>
            <person name="Zwiers L.-H."/>
            <person name="Turgeon B."/>
            <person name="Goodwin S."/>
            <person name="Spatafora J."/>
            <person name="Crous P."/>
            <person name="Grigoriev I."/>
        </authorList>
    </citation>
    <scope>NUCLEOTIDE SEQUENCE</scope>
    <source>
        <strain evidence="1">ATCC 200398</strain>
    </source>
</reference>
<name>A0ACB6QTX1_9PLEO</name>
<gene>
    <name evidence="1" type="ORF">BDR25DRAFT_157705</name>
</gene>
<dbReference type="Proteomes" id="UP000799755">
    <property type="component" value="Unassembled WGS sequence"/>
</dbReference>
<proteinExistence type="predicted"/>
<feature type="non-terminal residue" evidence="1">
    <location>
        <position position="1"/>
    </location>
</feature>
<protein>
    <submittedName>
        <fullName evidence="1">Uncharacterized protein</fullName>
    </submittedName>
</protein>
<accession>A0ACB6QTX1</accession>
<evidence type="ECO:0000313" key="1">
    <source>
        <dbReference type="EMBL" id="KAF2469535.1"/>
    </source>
</evidence>
<keyword evidence="2" id="KW-1185">Reference proteome</keyword>
<evidence type="ECO:0000313" key="2">
    <source>
        <dbReference type="Proteomes" id="UP000799755"/>
    </source>
</evidence>
<dbReference type="EMBL" id="MU003511">
    <property type="protein sequence ID" value="KAF2469535.1"/>
    <property type="molecule type" value="Genomic_DNA"/>
</dbReference>